<dbReference type="RefSeq" id="WP_145076066.1">
    <property type="nucleotide sequence ID" value="NZ_CP036425.1"/>
</dbReference>
<sequence>MLIKKTNNTFPNPKTTIIHVSINNTHTTNSHVSFDYLTFIILKPKLATYLVISLTIGLTITA</sequence>
<evidence type="ECO:0000313" key="2">
    <source>
        <dbReference type="Proteomes" id="UP000317369"/>
    </source>
</evidence>
<reference evidence="1 2" key="1">
    <citation type="submission" date="2019-02" db="EMBL/GenBank/DDBJ databases">
        <title>Deep-cultivation of Planctomycetes and their phenomic and genomic characterization uncovers novel biology.</title>
        <authorList>
            <person name="Wiegand S."/>
            <person name="Jogler M."/>
            <person name="Boedeker C."/>
            <person name="Pinto D."/>
            <person name="Vollmers J."/>
            <person name="Rivas-Marin E."/>
            <person name="Kohn T."/>
            <person name="Peeters S.H."/>
            <person name="Heuer A."/>
            <person name="Rast P."/>
            <person name="Oberbeckmann S."/>
            <person name="Bunk B."/>
            <person name="Jeske O."/>
            <person name="Meyerdierks A."/>
            <person name="Storesund J.E."/>
            <person name="Kallscheuer N."/>
            <person name="Luecker S."/>
            <person name="Lage O.M."/>
            <person name="Pohl T."/>
            <person name="Merkel B.J."/>
            <person name="Hornburger P."/>
            <person name="Mueller R.-W."/>
            <person name="Bruemmer F."/>
            <person name="Labrenz M."/>
            <person name="Spormann A.M."/>
            <person name="Op den Camp H."/>
            <person name="Overmann J."/>
            <person name="Amann R."/>
            <person name="Jetten M.S.M."/>
            <person name="Mascher T."/>
            <person name="Medema M.H."/>
            <person name="Devos D.P."/>
            <person name="Kaster A.-K."/>
            <person name="Ovreas L."/>
            <person name="Rohde M."/>
            <person name="Galperin M.Y."/>
            <person name="Jogler C."/>
        </authorList>
    </citation>
    <scope>NUCLEOTIDE SEQUENCE [LARGE SCALE GENOMIC DNA]</scope>
    <source>
        <strain evidence="1 2">KS4</strain>
    </source>
</reference>
<dbReference type="Proteomes" id="UP000317369">
    <property type="component" value="Chromosome"/>
</dbReference>
<organism evidence="1 2">
    <name type="scientific">Poriferisphaera corsica</name>
    <dbReference type="NCBI Taxonomy" id="2528020"/>
    <lineage>
        <taxon>Bacteria</taxon>
        <taxon>Pseudomonadati</taxon>
        <taxon>Planctomycetota</taxon>
        <taxon>Phycisphaerae</taxon>
        <taxon>Phycisphaerales</taxon>
        <taxon>Phycisphaeraceae</taxon>
        <taxon>Poriferisphaera</taxon>
    </lineage>
</organism>
<gene>
    <name evidence="1" type="ORF">KS4_12940</name>
</gene>
<evidence type="ECO:0000313" key="1">
    <source>
        <dbReference type="EMBL" id="QDU33249.1"/>
    </source>
</evidence>
<dbReference type="AlphaFoldDB" id="A0A517YSN8"/>
<dbReference type="EMBL" id="CP036425">
    <property type="protein sequence ID" value="QDU33249.1"/>
    <property type="molecule type" value="Genomic_DNA"/>
</dbReference>
<accession>A0A517YSN8</accession>
<name>A0A517YSN8_9BACT</name>
<dbReference type="KEGG" id="pcor:KS4_12940"/>
<proteinExistence type="predicted"/>
<keyword evidence="2" id="KW-1185">Reference proteome</keyword>
<protein>
    <submittedName>
        <fullName evidence="1">Uncharacterized protein</fullName>
    </submittedName>
</protein>